<dbReference type="Proteomes" id="UP000193144">
    <property type="component" value="Unassembled WGS sequence"/>
</dbReference>
<accession>A0A1Y2A0A6</accession>
<evidence type="ECO:0000313" key="2">
    <source>
        <dbReference type="Proteomes" id="UP000193144"/>
    </source>
</evidence>
<organism evidence="1 2">
    <name type="scientific">Clohesyomyces aquaticus</name>
    <dbReference type="NCBI Taxonomy" id="1231657"/>
    <lineage>
        <taxon>Eukaryota</taxon>
        <taxon>Fungi</taxon>
        <taxon>Dikarya</taxon>
        <taxon>Ascomycota</taxon>
        <taxon>Pezizomycotina</taxon>
        <taxon>Dothideomycetes</taxon>
        <taxon>Pleosporomycetidae</taxon>
        <taxon>Pleosporales</taxon>
        <taxon>Lindgomycetaceae</taxon>
        <taxon>Clohesyomyces</taxon>
    </lineage>
</organism>
<dbReference type="OrthoDB" id="5946976at2759"/>
<proteinExistence type="predicted"/>
<reference evidence="1 2" key="1">
    <citation type="submission" date="2016-07" db="EMBL/GenBank/DDBJ databases">
        <title>Pervasive Adenine N6-methylation of Active Genes in Fungi.</title>
        <authorList>
            <consortium name="DOE Joint Genome Institute"/>
            <person name="Mondo S.J."/>
            <person name="Dannebaum R.O."/>
            <person name="Kuo R.C."/>
            <person name="Labutti K."/>
            <person name="Haridas S."/>
            <person name="Kuo A."/>
            <person name="Salamov A."/>
            <person name="Ahrendt S.R."/>
            <person name="Lipzen A."/>
            <person name="Sullivan W."/>
            <person name="Andreopoulos W.B."/>
            <person name="Clum A."/>
            <person name="Lindquist E."/>
            <person name="Daum C."/>
            <person name="Ramamoorthy G.K."/>
            <person name="Gryganskyi A."/>
            <person name="Culley D."/>
            <person name="Magnuson J.K."/>
            <person name="James T.Y."/>
            <person name="O'Malley M.A."/>
            <person name="Stajich J.E."/>
            <person name="Spatafora J.W."/>
            <person name="Visel A."/>
            <person name="Grigoriev I.V."/>
        </authorList>
    </citation>
    <scope>NUCLEOTIDE SEQUENCE [LARGE SCALE GENOMIC DNA]</scope>
    <source>
        <strain evidence="1 2">CBS 115471</strain>
    </source>
</reference>
<dbReference type="STRING" id="1231657.A0A1Y2A0A6"/>
<dbReference type="AlphaFoldDB" id="A0A1Y2A0A6"/>
<protein>
    <submittedName>
        <fullName evidence="1">Uncharacterized protein</fullName>
    </submittedName>
</protein>
<name>A0A1Y2A0A6_9PLEO</name>
<dbReference type="EMBL" id="MCFA01000021">
    <property type="protein sequence ID" value="ORY15939.1"/>
    <property type="molecule type" value="Genomic_DNA"/>
</dbReference>
<comment type="caution">
    <text evidence="1">The sequence shown here is derived from an EMBL/GenBank/DDBJ whole genome shotgun (WGS) entry which is preliminary data.</text>
</comment>
<keyword evidence="2" id="KW-1185">Reference proteome</keyword>
<gene>
    <name evidence="1" type="ORF">BCR34DRAFT_584654</name>
</gene>
<evidence type="ECO:0000313" key="1">
    <source>
        <dbReference type="EMBL" id="ORY15939.1"/>
    </source>
</evidence>
<sequence length="142" mass="16064">MDPTDFAAQLILSVIIGEAPPREEFLHLVEITRPIQIIGYKKAAAALEKKRTGFPPTFPLQNYEGDYYNSLNAVAISIVEEVQRLCMNVEGGSRTNYLLLPYDGDTFYWRADRDAKLSKGIWPFFLPDPHKVSFKGVVDLLT</sequence>
<dbReference type="Gene3D" id="2.40.128.600">
    <property type="match status" value="1"/>
</dbReference>